<evidence type="ECO:0000259" key="6">
    <source>
        <dbReference type="Pfam" id="PF04542"/>
    </source>
</evidence>
<dbReference type="PANTHER" id="PTHR43133">
    <property type="entry name" value="RNA POLYMERASE ECF-TYPE SIGMA FACTO"/>
    <property type="match status" value="1"/>
</dbReference>
<proteinExistence type="inferred from homology"/>
<keyword evidence="2" id="KW-0805">Transcription regulation</keyword>
<dbReference type="SUPFAM" id="SSF88946">
    <property type="entry name" value="Sigma2 domain of RNA polymerase sigma factors"/>
    <property type="match status" value="1"/>
</dbReference>
<dbReference type="AlphaFoldDB" id="A0A6N8HVJ1"/>
<dbReference type="GO" id="GO:0003677">
    <property type="term" value="F:DNA binding"/>
    <property type="evidence" value="ECO:0007669"/>
    <property type="project" value="UniProtKB-KW"/>
</dbReference>
<dbReference type="RefSeq" id="WP_066645014.1">
    <property type="nucleotide sequence ID" value="NZ_VWXL01000014.1"/>
</dbReference>
<evidence type="ECO:0000259" key="7">
    <source>
        <dbReference type="Pfam" id="PF08281"/>
    </source>
</evidence>
<dbReference type="OrthoDB" id="2613570at2"/>
<evidence type="ECO:0000256" key="3">
    <source>
        <dbReference type="ARBA" id="ARBA00023082"/>
    </source>
</evidence>
<organism evidence="8 9">
    <name type="scientific">Caproicibacter fermentans</name>
    <dbReference type="NCBI Taxonomy" id="2576756"/>
    <lineage>
        <taxon>Bacteria</taxon>
        <taxon>Bacillati</taxon>
        <taxon>Bacillota</taxon>
        <taxon>Clostridia</taxon>
        <taxon>Eubacteriales</taxon>
        <taxon>Acutalibacteraceae</taxon>
        <taxon>Caproicibacter</taxon>
    </lineage>
</organism>
<keyword evidence="5" id="KW-0804">Transcription</keyword>
<dbReference type="InterPro" id="IPR039425">
    <property type="entry name" value="RNA_pol_sigma-70-like"/>
</dbReference>
<comment type="caution">
    <text evidence="8">The sequence shown here is derived from an EMBL/GenBank/DDBJ whole genome shotgun (WGS) entry which is preliminary data.</text>
</comment>
<dbReference type="GO" id="GO:0006352">
    <property type="term" value="P:DNA-templated transcription initiation"/>
    <property type="evidence" value="ECO:0007669"/>
    <property type="project" value="InterPro"/>
</dbReference>
<name>A0A6N8HVJ1_9FIRM</name>
<evidence type="ECO:0000256" key="5">
    <source>
        <dbReference type="ARBA" id="ARBA00023163"/>
    </source>
</evidence>
<evidence type="ECO:0000313" key="8">
    <source>
        <dbReference type="EMBL" id="MVB09806.1"/>
    </source>
</evidence>
<reference evidence="8 9" key="1">
    <citation type="submission" date="2019-09" db="EMBL/GenBank/DDBJ databases">
        <title>Genome sequence of Clostridium sp. EA1.</title>
        <authorList>
            <person name="Poehlein A."/>
            <person name="Bengelsdorf F.R."/>
            <person name="Daniel R."/>
        </authorList>
    </citation>
    <scope>NUCLEOTIDE SEQUENCE [LARGE SCALE GENOMIC DNA]</scope>
    <source>
        <strain evidence="8 9">EA1</strain>
    </source>
</reference>
<protein>
    <submittedName>
        <fullName evidence="8">Sigma-70, region 4</fullName>
    </submittedName>
</protein>
<dbReference type="SUPFAM" id="SSF88659">
    <property type="entry name" value="Sigma3 and sigma4 domains of RNA polymerase sigma factors"/>
    <property type="match status" value="1"/>
</dbReference>
<feature type="domain" description="RNA polymerase sigma-70 region 2" evidence="6">
    <location>
        <begin position="20"/>
        <end position="89"/>
    </location>
</feature>
<dbReference type="InterPro" id="IPR013249">
    <property type="entry name" value="RNA_pol_sigma70_r4_t2"/>
</dbReference>
<dbReference type="InterPro" id="IPR013325">
    <property type="entry name" value="RNA_pol_sigma_r2"/>
</dbReference>
<dbReference type="EMBL" id="VWXL01000014">
    <property type="protein sequence ID" value="MVB09806.1"/>
    <property type="molecule type" value="Genomic_DNA"/>
</dbReference>
<dbReference type="InterPro" id="IPR014284">
    <property type="entry name" value="RNA_pol_sigma-70_dom"/>
</dbReference>
<dbReference type="Pfam" id="PF04542">
    <property type="entry name" value="Sigma70_r2"/>
    <property type="match status" value="1"/>
</dbReference>
<keyword evidence="3" id="KW-0731">Sigma factor</keyword>
<dbReference type="InterPro" id="IPR013324">
    <property type="entry name" value="RNA_pol_sigma_r3/r4-like"/>
</dbReference>
<evidence type="ECO:0000256" key="1">
    <source>
        <dbReference type="ARBA" id="ARBA00010641"/>
    </source>
</evidence>
<dbReference type="CDD" id="cd06171">
    <property type="entry name" value="Sigma70_r4"/>
    <property type="match status" value="1"/>
</dbReference>
<gene>
    <name evidence="8" type="ORF">CAFE_04710</name>
</gene>
<evidence type="ECO:0000313" key="9">
    <source>
        <dbReference type="Proteomes" id="UP000469440"/>
    </source>
</evidence>
<dbReference type="GO" id="GO:0016987">
    <property type="term" value="F:sigma factor activity"/>
    <property type="evidence" value="ECO:0007669"/>
    <property type="project" value="UniProtKB-KW"/>
</dbReference>
<dbReference type="InterPro" id="IPR036388">
    <property type="entry name" value="WH-like_DNA-bd_sf"/>
</dbReference>
<evidence type="ECO:0000256" key="4">
    <source>
        <dbReference type="ARBA" id="ARBA00023125"/>
    </source>
</evidence>
<dbReference type="InterPro" id="IPR007627">
    <property type="entry name" value="RNA_pol_sigma70_r2"/>
</dbReference>
<keyword evidence="4" id="KW-0238">DNA-binding</keyword>
<feature type="domain" description="RNA polymerase sigma factor 70 region 4 type 2" evidence="7">
    <location>
        <begin position="119"/>
        <end position="171"/>
    </location>
</feature>
<dbReference type="Gene3D" id="1.10.1740.10">
    <property type="match status" value="1"/>
</dbReference>
<dbReference type="Proteomes" id="UP000469440">
    <property type="component" value="Unassembled WGS sequence"/>
</dbReference>
<dbReference type="NCBIfam" id="TIGR02937">
    <property type="entry name" value="sigma70-ECF"/>
    <property type="match status" value="1"/>
</dbReference>
<comment type="similarity">
    <text evidence="1">Belongs to the sigma-70 factor family. ECF subfamily.</text>
</comment>
<dbReference type="Pfam" id="PF08281">
    <property type="entry name" value="Sigma70_r4_2"/>
    <property type="match status" value="1"/>
</dbReference>
<sequence>MLLCIMAIQNDNDRRTVEELYLQNYRIMMYIAMKILKDKSKAEDAVSQAFIKIIDKLQKFNFEDCNKTRGLIGILVKDICYDMLKAEKRQNSISIDECDIPAPSEDLPYDNLASEENYQTILNALTGLSDKSRNILKLRYVYGYSDLEMSELLNISQGNIRVRLHRAKVALSQALKEKRNEQSDF</sequence>
<dbReference type="PANTHER" id="PTHR43133:SF8">
    <property type="entry name" value="RNA POLYMERASE SIGMA FACTOR HI_1459-RELATED"/>
    <property type="match status" value="1"/>
</dbReference>
<keyword evidence="9" id="KW-1185">Reference proteome</keyword>
<accession>A0A6N8HVJ1</accession>
<evidence type="ECO:0000256" key="2">
    <source>
        <dbReference type="ARBA" id="ARBA00023015"/>
    </source>
</evidence>
<dbReference type="Gene3D" id="1.10.10.10">
    <property type="entry name" value="Winged helix-like DNA-binding domain superfamily/Winged helix DNA-binding domain"/>
    <property type="match status" value="1"/>
</dbReference>